<evidence type="ECO:0000313" key="4">
    <source>
        <dbReference type="Proteomes" id="UP000788153"/>
    </source>
</evidence>
<sequence>MNLRDALGVSLIGGFLLALGVLFFKAIPQSNEQLIVYMLGQLSGFAGGIVAYHYTLSKQSEKATENTGDAFKAIAAAAASRPADDGPTGNAGDPLHTVEEESGPRGSAALE</sequence>
<proteinExistence type="predicted"/>
<organism evidence="3 4">
    <name type="scientific">Sphingomonas japonica</name>
    <dbReference type="NCBI Taxonomy" id="511662"/>
    <lineage>
        <taxon>Bacteria</taxon>
        <taxon>Pseudomonadati</taxon>
        <taxon>Pseudomonadota</taxon>
        <taxon>Alphaproteobacteria</taxon>
        <taxon>Sphingomonadales</taxon>
        <taxon>Sphingomonadaceae</taxon>
        <taxon>Sphingomonas</taxon>
    </lineage>
</organism>
<evidence type="ECO:0000256" key="2">
    <source>
        <dbReference type="SAM" id="Phobius"/>
    </source>
</evidence>
<keyword evidence="2" id="KW-0472">Membrane</keyword>
<evidence type="ECO:0000256" key="1">
    <source>
        <dbReference type="SAM" id="MobiDB-lite"/>
    </source>
</evidence>
<name>A0ABX0U598_9SPHN</name>
<evidence type="ECO:0008006" key="5">
    <source>
        <dbReference type="Google" id="ProtNLM"/>
    </source>
</evidence>
<keyword evidence="2" id="KW-1133">Transmembrane helix</keyword>
<feature type="region of interest" description="Disordered" evidence="1">
    <location>
        <begin position="78"/>
        <end position="111"/>
    </location>
</feature>
<gene>
    <name evidence="3" type="ORF">FHT01_002388</name>
</gene>
<protein>
    <recommendedName>
        <fullName evidence="5">XapX domain-containing protein</fullName>
    </recommendedName>
</protein>
<dbReference type="Proteomes" id="UP000788153">
    <property type="component" value="Unassembled WGS sequence"/>
</dbReference>
<reference evidence="3 4" key="1">
    <citation type="submission" date="2020-03" db="EMBL/GenBank/DDBJ databases">
        <title>Genomic Encyclopedia of Type Strains, Phase IV (KMG-IV): sequencing the most valuable type-strain genomes for metagenomic binning, comparative biology and taxonomic classification.</title>
        <authorList>
            <person name="Goeker M."/>
        </authorList>
    </citation>
    <scope>NUCLEOTIDE SEQUENCE [LARGE SCALE GENOMIC DNA]</scope>
    <source>
        <strain evidence="3 4">DSM 22753</strain>
    </source>
</reference>
<evidence type="ECO:0000313" key="3">
    <source>
        <dbReference type="EMBL" id="NIJ24846.1"/>
    </source>
</evidence>
<dbReference type="RefSeq" id="WP_140047277.1">
    <property type="nucleotide sequence ID" value="NZ_BAAAEV010000001.1"/>
</dbReference>
<accession>A0ABX0U598</accession>
<feature type="transmembrane region" description="Helical" evidence="2">
    <location>
        <begin position="6"/>
        <end position="27"/>
    </location>
</feature>
<dbReference type="EMBL" id="JAASQP010000001">
    <property type="protein sequence ID" value="NIJ24846.1"/>
    <property type="molecule type" value="Genomic_DNA"/>
</dbReference>
<feature type="transmembrane region" description="Helical" evidence="2">
    <location>
        <begin position="34"/>
        <end position="54"/>
    </location>
</feature>
<keyword evidence="4" id="KW-1185">Reference proteome</keyword>
<keyword evidence="2" id="KW-0812">Transmembrane</keyword>
<comment type="caution">
    <text evidence="3">The sequence shown here is derived from an EMBL/GenBank/DDBJ whole genome shotgun (WGS) entry which is preliminary data.</text>
</comment>